<keyword evidence="1" id="KW-0051">Antiviral defense</keyword>
<dbReference type="GO" id="GO:0051607">
    <property type="term" value="P:defense response to virus"/>
    <property type="evidence" value="ECO:0007669"/>
    <property type="project" value="UniProtKB-KW"/>
</dbReference>
<dbReference type="CDD" id="cd09687">
    <property type="entry name" value="Cas7_I-C"/>
    <property type="match status" value="1"/>
</dbReference>
<comment type="function">
    <text evidence="2">CRISPR (clustered regularly interspaced short palindromic repeat) is an adaptive immune system that provides protection against mobile genetic elements (viruses, transposable elements and conjugative plasmids). CRISPR clusters contain spacers, sequences complementary to antecedent mobile elements, and target invading nucleic acids. CRISPR clusters are transcribed and processed into CRISPR RNA (crRNA).</text>
</comment>
<dbReference type="InterPro" id="IPR010154">
    <property type="entry name" value="CRISPR-assoc_Cas7/Cst2/DevR"/>
</dbReference>
<dbReference type="Proteomes" id="UP000199207">
    <property type="component" value="Unassembled WGS sequence"/>
</dbReference>
<evidence type="ECO:0000256" key="1">
    <source>
        <dbReference type="ARBA" id="ARBA00023118"/>
    </source>
</evidence>
<dbReference type="InterPro" id="IPR013414">
    <property type="entry name" value="Cas7/Cst2/DevR_sub_I-B/Tneap"/>
</dbReference>
<organism evidence="3 4">
    <name type="scientific">Streptomyces aidingensis</name>
    <dbReference type="NCBI Taxonomy" id="910347"/>
    <lineage>
        <taxon>Bacteria</taxon>
        <taxon>Bacillati</taxon>
        <taxon>Actinomycetota</taxon>
        <taxon>Actinomycetes</taxon>
        <taxon>Kitasatosporales</taxon>
        <taxon>Streptomycetaceae</taxon>
        <taxon>Streptomyces</taxon>
    </lineage>
</organism>
<dbReference type="EMBL" id="FOLM01000024">
    <property type="protein sequence ID" value="SFD70271.1"/>
    <property type="molecule type" value="Genomic_DNA"/>
</dbReference>
<name>A0A1I1UHF5_9ACTN</name>
<dbReference type="STRING" id="910347.SAMN05421773_12459"/>
<keyword evidence="4" id="KW-1185">Reference proteome</keyword>
<evidence type="ECO:0000313" key="3">
    <source>
        <dbReference type="EMBL" id="SFD70271.1"/>
    </source>
</evidence>
<dbReference type="NCBIfam" id="TIGR01875">
    <property type="entry name" value="cas_MJ0381"/>
    <property type="match status" value="1"/>
</dbReference>
<dbReference type="RefSeq" id="WP_093841512.1">
    <property type="nucleotide sequence ID" value="NZ_FOLM01000024.1"/>
</dbReference>
<protein>
    <submittedName>
        <fullName evidence="3">CRISPR-associated protein Cst2</fullName>
    </submittedName>
</protein>
<dbReference type="OrthoDB" id="9781560at2"/>
<accession>A0A1I1UHF5</accession>
<reference evidence="3 4" key="1">
    <citation type="submission" date="2016-10" db="EMBL/GenBank/DDBJ databases">
        <authorList>
            <person name="de Groot N.N."/>
        </authorList>
    </citation>
    <scope>NUCLEOTIDE SEQUENCE [LARGE SCALE GENOMIC DNA]</scope>
    <source>
        <strain evidence="3 4">CGMCC 4.5739</strain>
    </source>
</reference>
<gene>
    <name evidence="3" type="ORF">SAMN05421773_12459</name>
</gene>
<sequence>MAYLAGKMVLAVEAGAPNNGKGEETTARVKFARIRGRRYPYISAQAVRRWVRDGMVELGAVPSPVTRVGKAQNKAQKANTEADPVKYADDDLFGYMRAGAKKDDAATTLRDSPFMLGTLMSVEPVTVTEDFGVMSRGVTEPVLHGHEFYTADLAAPFLLDMPRIGTFTLPNASGVGRPNYLSQEQALQVAQAVTAGATTIDFRHQSAVRLPIAERRNRAALLLESLAHLSGGAKQALHYGDRVPALVVLVPFKGGINPLAHCIDGEEGNGLRVRGDVLRRELAAWDGEWEAPVRIGWRPGFRDRLREDFEKECAEEIEAGKFVIDHPRTILRSLAAELRRGDLDHWFDDPRGDAGVAGDAGAA</sequence>
<evidence type="ECO:0000313" key="4">
    <source>
        <dbReference type="Proteomes" id="UP000199207"/>
    </source>
</evidence>
<proteinExistence type="predicted"/>
<evidence type="ECO:0000256" key="2">
    <source>
        <dbReference type="ARBA" id="ARBA00025626"/>
    </source>
</evidence>
<dbReference type="NCBIfam" id="TIGR02585">
    <property type="entry name" value="cas_Cst2_DevR"/>
    <property type="match status" value="1"/>
</dbReference>
<dbReference type="AlphaFoldDB" id="A0A1I1UHF5"/>